<proteinExistence type="predicted"/>
<dbReference type="OrthoDB" id="9815653at2"/>
<reference evidence="2 3" key="1">
    <citation type="submission" date="2018-05" db="EMBL/GenBank/DDBJ databases">
        <title>Genomic Encyclopedia of Type Strains, Phase IV (KMG-IV): sequencing the most valuable type-strain genomes for metagenomic binning, comparative biology and taxonomic classification.</title>
        <authorList>
            <person name="Goeker M."/>
        </authorList>
    </citation>
    <scope>NUCLEOTIDE SEQUENCE [LARGE SCALE GENOMIC DNA]</scope>
    <source>
        <strain evidence="2 3">DSM 16791</strain>
    </source>
</reference>
<organism evidence="2 3">
    <name type="scientific">Hoeflea marina</name>
    <dbReference type="NCBI Taxonomy" id="274592"/>
    <lineage>
        <taxon>Bacteria</taxon>
        <taxon>Pseudomonadati</taxon>
        <taxon>Pseudomonadota</taxon>
        <taxon>Alphaproteobacteria</taxon>
        <taxon>Hyphomicrobiales</taxon>
        <taxon>Rhizobiaceae</taxon>
        <taxon>Hoeflea</taxon>
    </lineage>
</organism>
<protein>
    <submittedName>
        <fullName evidence="2">ArsR family transcriptional regulator</fullName>
    </submittedName>
</protein>
<gene>
    <name evidence="2" type="ORF">DFR52_104238</name>
</gene>
<dbReference type="InterPro" id="IPR036390">
    <property type="entry name" value="WH_DNA-bd_sf"/>
</dbReference>
<dbReference type="PRINTS" id="PR00778">
    <property type="entry name" value="HTHARSR"/>
</dbReference>
<sequence>MSNPDPLPAPADPAPVFAALGDRTRLILLSRLSDGKRRSISALAADSRMTRQAVTKHLKVLEQAGLVTSSRSGRESRYSFDPKPIAGLKAYLDQVSLQWDGALARLQAFVEDEGSGSA</sequence>
<dbReference type="RefSeq" id="WP_110033108.1">
    <property type="nucleotide sequence ID" value="NZ_QGTR01000004.1"/>
</dbReference>
<dbReference type="AlphaFoldDB" id="A0A317PIB2"/>
<dbReference type="CDD" id="cd00090">
    <property type="entry name" value="HTH_ARSR"/>
    <property type="match status" value="1"/>
</dbReference>
<evidence type="ECO:0000259" key="1">
    <source>
        <dbReference type="PROSITE" id="PS50987"/>
    </source>
</evidence>
<dbReference type="SMART" id="SM00418">
    <property type="entry name" value="HTH_ARSR"/>
    <property type="match status" value="1"/>
</dbReference>
<dbReference type="PANTHER" id="PTHR38600">
    <property type="entry name" value="TRANSCRIPTIONAL REGULATORY PROTEIN"/>
    <property type="match status" value="1"/>
</dbReference>
<dbReference type="NCBIfam" id="NF033788">
    <property type="entry name" value="HTH_metalloreg"/>
    <property type="match status" value="1"/>
</dbReference>
<name>A0A317PIB2_9HYPH</name>
<feature type="domain" description="HTH arsR-type" evidence="1">
    <location>
        <begin position="7"/>
        <end position="100"/>
    </location>
</feature>
<keyword evidence="3" id="KW-1185">Reference proteome</keyword>
<dbReference type="GO" id="GO:0003700">
    <property type="term" value="F:DNA-binding transcription factor activity"/>
    <property type="evidence" value="ECO:0007669"/>
    <property type="project" value="InterPro"/>
</dbReference>
<dbReference type="InterPro" id="IPR036388">
    <property type="entry name" value="WH-like_DNA-bd_sf"/>
</dbReference>
<dbReference type="InterPro" id="IPR011991">
    <property type="entry name" value="ArsR-like_HTH"/>
</dbReference>
<comment type="caution">
    <text evidence="2">The sequence shown here is derived from an EMBL/GenBank/DDBJ whole genome shotgun (WGS) entry which is preliminary data.</text>
</comment>
<dbReference type="Pfam" id="PF12840">
    <property type="entry name" value="HTH_20"/>
    <property type="match status" value="1"/>
</dbReference>
<dbReference type="Proteomes" id="UP000246352">
    <property type="component" value="Unassembled WGS sequence"/>
</dbReference>
<evidence type="ECO:0000313" key="3">
    <source>
        <dbReference type="Proteomes" id="UP000246352"/>
    </source>
</evidence>
<dbReference type="EMBL" id="QGTR01000004">
    <property type="protein sequence ID" value="PWV98947.1"/>
    <property type="molecule type" value="Genomic_DNA"/>
</dbReference>
<dbReference type="InterPro" id="IPR001845">
    <property type="entry name" value="HTH_ArsR_DNA-bd_dom"/>
</dbReference>
<dbReference type="PROSITE" id="PS50987">
    <property type="entry name" value="HTH_ARSR_2"/>
    <property type="match status" value="1"/>
</dbReference>
<dbReference type="Gene3D" id="1.10.10.10">
    <property type="entry name" value="Winged helix-like DNA-binding domain superfamily/Winged helix DNA-binding domain"/>
    <property type="match status" value="1"/>
</dbReference>
<accession>A0A317PIB2</accession>
<dbReference type="SUPFAM" id="SSF46785">
    <property type="entry name" value="Winged helix' DNA-binding domain"/>
    <property type="match status" value="1"/>
</dbReference>
<dbReference type="PANTHER" id="PTHR38600:SF1">
    <property type="entry name" value="TRANSCRIPTIONAL REGULATORY PROTEIN"/>
    <property type="match status" value="1"/>
</dbReference>
<evidence type="ECO:0000313" key="2">
    <source>
        <dbReference type="EMBL" id="PWV98947.1"/>
    </source>
</evidence>